<sequence>MSSLDQMKRTPSRRLFGLAAAGLLAFAVAGCFKPMYAQDTADGGKLTERLGDIQVVFASGRIGNEVRNDLIFALTGGAGNPANAPYRLELAVTDSSTATAVDSLSGLPEVEMVSVDVSWLLFDTTRTPGPDGKPVPPVAHGNAFGKASLYSGYQRFARARAIRDAQNRAAGVAAETIKGQLAAYFIAPPPAAPATTASAPKS</sequence>
<protein>
    <submittedName>
        <fullName evidence="1">LPS-assembly lipoprotein</fullName>
    </submittedName>
</protein>
<organism evidence="1 2">
    <name type="scientific">Ancylobacter amanitiformis</name>
    <dbReference type="NCBI Taxonomy" id="217069"/>
    <lineage>
        <taxon>Bacteria</taxon>
        <taxon>Pseudomonadati</taxon>
        <taxon>Pseudomonadota</taxon>
        <taxon>Alphaproteobacteria</taxon>
        <taxon>Hyphomicrobiales</taxon>
        <taxon>Xanthobacteraceae</taxon>
        <taxon>Ancylobacter</taxon>
    </lineage>
</organism>
<comment type="caution">
    <text evidence="1">The sequence shown here is derived from an EMBL/GenBank/DDBJ whole genome shotgun (WGS) entry which is preliminary data.</text>
</comment>
<gene>
    <name evidence="1" type="ORF">QOZ99_002076</name>
</gene>
<dbReference type="Proteomes" id="UP001235094">
    <property type="component" value="Unassembled WGS sequence"/>
</dbReference>
<dbReference type="Gene3D" id="3.30.160.150">
    <property type="entry name" value="Lipoprotein like domain"/>
    <property type="match status" value="1"/>
</dbReference>
<evidence type="ECO:0000313" key="1">
    <source>
        <dbReference type="EMBL" id="MDQ0511180.1"/>
    </source>
</evidence>
<reference evidence="1 2" key="1">
    <citation type="submission" date="2023-07" db="EMBL/GenBank/DDBJ databases">
        <title>Genomic Encyclopedia of Type Strains, Phase IV (KMG-IV): sequencing the most valuable type-strain genomes for metagenomic binning, comparative biology and taxonomic classification.</title>
        <authorList>
            <person name="Goeker M."/>
        </authorList>
    </citation>
    <scope>NUCLEOTIDE SEQUENCE [LARGE SCALE GENOMIC DNA]</scope>
    <source>
        <strain evidence="1 2">DSM 15561</strain>
    </source>
</reference>
<dbReference type="RefSeq" id="WP_306889876.1">
    <property type="nucleotide sequence ID" value="NZ_JAUSVR010000005.1"/>
</dbReference>
<accession>A0ABU0LR50</accession>
<keyword evidence="1" id="KW-0449">Lipoprotein</keyword>
<evidence type="ECO:0000313" key="2">
    <source>
        <dbReference type="Proteomes" id="UP001235094"/>
    </source>
</evidence>
<dbReference type="EMBL" id="JAUSVR010000005">
    <property type="protein sequence ID" value="MDQ0511180.1"/>
    <property type="molecule type" value="Genomic_DNA"/>
</dbReference>
<proteinExistence type="predicted"/>
<keyword evidence="2" id="KW-1185">Reference proteome</keyword>
<name>A0ABU0LR50_9HYPH</name>